<dbReference type="Proteomes" id="UP000827976">
    <property type="component" value="Chromosome 13"/>
</dbReference>
<evidence type="ECO:0000313" key="1">
    <source>
        <dbReference type="EMBL" id="KAH7665588.1"/>
    </source>
</evidence>
<organism evidence="1 2">
    <name type="scientific">Dioscorea alata</name>
    <name type="common">Purple yam</name>
    <dbReference type="NCBI Taxonomy" id="55571"/>
    <lineage>
        <taxon>Eukaryota</taxon>
        <taxon>Viridiplantae</taxon>
        <taxon>Streptophyta</taxon>
        <taxon>Embryophyta</taxon>
        <taxon>Tracheophyta</taxon>
        <taxon>Spermatophyta</taxon>
        <taxon>Magnoliopsida</taxon>
        <taxon>Liliopsida</taxon>
        <taxon>Dioscoreales</taxon>
        <taxon>Dioscoreaceae</taxon>
        <taxon>Dioscorea</taxon>
    </lineage>
</organism>
<protein>
    <submittedName>
        <fullName evidence="1">AP2-like ethylene-responsive transcription factor domain-containing protein</fullName>
    </submittedName>
</protein>
<dbReference type="EMBL" id="CM037023">
    <property type="protein sequence ID" value="KAH7665588.1"/>
    <property type="molecule type" value="Genomic_DNA"/>
</dbReference>
<evidence type="ECO:0000313" key="2">
    <source>
        <dbReference type="Proteomes" id="UP000827976"/>
    </source>
</evidence>
<comment type="caution">
    <text evidence="1">The sequence shown here is derived from an EMBL/GenBank/DDBJ whole genome shotgun (WGS) entry which is preliminary data.</text>
</comment>
<keyword evidence="2" id="KW-1185">Reference proteome</keyword>
<gene>
    <name evidence="1" type="ORF">IHE45_13G043600</name>
</gene>
<name>A0ACB7UXX3_DIOAL</name>
<proteinExistence type="predicted"/>
<accession>A0ACB7UXX3</accession>
<sequence length="211" mass="23144">MEEKAARAYDLAALKNHQHGRWQARIGREAAEAYDIAATKFRGVNAVRNFDITRDDVEKIMASSILLTTDLARRITTLPEVVIDVPSVNNNSNEELSSSGFDLKMALYQSPSQVLASLHGIATVMEDAGDFGDVELSRKGSLEGTRTVIATGDELSMLHSSMFIGAEKNGILEREENGDSFPVYVDSILPNSINFLLLALRMSTKVVQLLN</sequence>
<reference evidence="2" key="1">
    <citation type="journal article" date="2022" name="Nat. Commun.">
        <title>Chromosome evolution and the genetic basis of agronomically important traits in greater yam.</title>
        <authorList>
            <person name="Bredeson J.V."/>
            <person name="Lyons J.B."/>
            <person name="Oniyinde I.O."/>
            <person name="Okereke N.R."/>
            <person name="Kolade O."/>
            <person name="Nnabue I."/>
            <person name="Nwadili C.O."/>
            <person name="Hribova E."/>
            <person name="Parker M."/>
            <person name="Nwogha J."/>
            <person name="Shu S."/>
            <person name="Carlson J."/>
            <person name="Kariba R."/>
            <person name="Muthemba S."/>
            <person name="Knop K."/>
            <person name="Barton G.J."/>
            <person name="Sherwood A.V."/>
            <person name="Lopez-Montes A."/>
            <person name="Asiedu R."/>
            <person name="Jamnadass R."/>
            <person name="Muchugi A."/>
            <person name="Goodstein D."/>
            <person name="Egesi C.N."/>
            <person name="Featherston J."/>
            <person name="Asfaw A."/>
            <person name="Simpson G.G."/>
            <person name="Dolezel J."/>
            <person name="Hendre P.S."/>
            <person name="Van Deynze A."/>
            <person name="Kumar P.L."/>
            <person name="Obidiegwu J.E."/>
            <person name="Bhattacharjee R."/>
            <person name="Rokhsar D.S."/>
        </authorList>
    </citation>
    <scope>NUCLEOTIDE SEQUENCE [LARGE SCALE GENOMIC DNA]</scope>
    <source>
        <strain evidence="2">cv. TDa95/00328</strain>
    </source>
</reference>